<comment type="subcellular location">
    <subcellularLocation>
        <location evidence="1">Cell membrane</location>
        <topology evidence="1">Multi-pass membrane protein</topology>
    </subcellularLocation>
</comment>
<dbReference type="PANTHER" id="PTHR48021">
    <property type="match status" value="1"/>
</dbReference>
<evidence type="ECO:0000313" key="11">
    <source>
        <dbReference type="EMBL" id="CAG7828152.1"/>
    </source>
</evidence>
<dbReference type="GO" id="GO:0005886">
    <property type="term" value="C:plasma membrane"/>
    <property type="evidence" value="ECO:0007669"/>
    <property type="project" value="UniProtKB-SubCell"/>
</dbReference>
<dbReference type="Pfam" id="PF00083">
    <property type="entry name" value="Sugar_tr"/>
    <property type="match status" value="1"/>
</dbReference>
<dbReference type="FunFam" id="1.20.1250.20:FF:000218">
    <property type="entry name" value="facilitated trehalose transporter Tret1"/>
    <property type="match status" value="1"/>
</dbReference>
<feature type="transmembrane region" description="Helical" evidence="9">
    <location>
        <begin position="305"/>
        <end position="327"/>
    </location>
</feature>
<sequence>SQCIQSTFPLPDSSYIPLPPNPWMNKNGDEERGTVTPAFKGSNKTQYLAALAANMGAFAFGTVMSWSATALPDLRKDETMGKVTLEQESLIASIVTVRFCGGAFTLAAPIFTAEMASVSIRGTLAAGFDMMITVGMLFIFIVGSFLTWRYQALACGIIPILFHAIMFFVPESPRYLLGKGKRDEALAALCWFRGASSPNQVASELYELNNEEIDVSCSIRVTPAKSGMWSDLIQPAALKPILIVFFLFLFQELSGIDAVLFFTVDIFAASGAQLDNYYATIIVGVVQVIAATVAALVVDKSGRRFLLLLSEIFMVLSLGALGLFFYLKITDPTLAANDLGWLPLTSLIVYVVSYSIGLGPITYMIMGELLPHHVKGLASSILTSIKWLLGFAVTLFFEDILLSLGDDGGFWLFAGFCFLGGIFVLFFVPETKGKTLEEIQKIFSKPKSKRSEKSPLLGGPKSYGAVDSESSSSTEILD</sequence>
<dbReference type="InterPro" id="IPR020846">
    <property type="entry name" value="MFS_dom"/>
</dbReference>
<feature type="transmembrane region" description="Helical" evidence="9">
    <location>
        <begin position="241"/>
        <end position="264"/>
    </location>
</feature>
<feature type="compositionally biased region" description="Polar residues" evidence="8">
    <location>
        <begin position="468"/>
        <end position="478"/>
    </location>
</feature>
<keyword evidence="3" id="KW-1003">Cell membrane</keyword>
<feature type="non-terminal residue" evidence="11">
    <location>
        <position position="1"/>
    </location>
</feature>
<comment type="caution">
    <text evidence="11">The sequence shown here is derived from an EMBL/GenBank/DDBJ whole genome shotgun (WGS) entry which is preliminary data.</text>
</comment>
<organism evidence="11 12">
    <name type="scientific">Allacma fusca</name>
    <dbReference type="NCBI Taxonomy" id="39272"/>
    <lineage>
        <taxon>Eukaryota</taxon>
        <taxon>Metazoa</taxon>
        <taxon>Ecdysozoa</taxon>
        <taxon>Arthropoda</taxon>
        <taxon>Hexapoda</taxon>
        <taxon>Collembola</taxon>
        <taxon>Symphypleona</taxon>
        <taxon>Sminthuridae</taxon>
        <taxon>Allacma</taxon>
    </lineage>
</organism>
<keyword evidence="7 9" id="KW-0472">Membrane</keyword>
<reference evidence="11" key="1">
    <citation type="submission" date="2021-06" db="EMBL/GenBank/DDBJ databases">
        <authorList>
            <person name="Hodson N. C."/>
            <person name="Mongue J. A."/>
            <person name="Jaron S. K."/>
        </authorList>
    </citation>
    <scope>NUCLEOTIDE SEQUENCE</scope>
</reference>
<evidence type="ECO:0000256" key="9">
    <source>
        <dbReference type="SAM" id="Phobius"/>
    </source>
</evidence>
<dbReference type="InterPro" id="IPR050549">
    <property type="entry name" value="MFS_Trehalose_Transporter"/>
</dbReference>
<accession>A0A8J2L3L8</accession>
<feature type="transmembrane region" description="Helical" evidence="9">
    <location>
        <begin position="47"/>
        <end position="69"/>
    </location>
</feature>
<feature type="transmembrane region" description="Helical" evidence="9">
    <location>
        <begin position="123"/>
        <end position="142"/>
    </location>
</feature>
<keyword evidence="12" id="KW-1185">Reference proteome</keyword>
<feature type="transmembrane region" description="Helical" evidence="9">
    <location>
        <begin position="377"/>
        <end position="397"/>
    </location>
</feature>
<keyword evidence="6 9" id="KW-1133">Transmembrane helix</keyword>
<dbReference type="PANTHER" id="PTHR48021:SF1">
    <property type="entry name" value="GH07001P-RELATED"/>
    <property type="match status" value="1"/>
</dbReference>
<feature type="transmembrane region" description="Helical" evidence="9">
    <location>
        <begin position="347"/>
        <end position="365"/>
    </location>
</feature>
<feature type="transmembrane region" description="Helical" evidence="9">
    <location>
        <begin position="148"/>
        <end position="169"/>
    </location>
</feature>
<dbReference type="AlphaFoldDB" id="A0A8J2L3L8"/>
<evidence type="ECO:0000256" key="2">
    <source>
        <dbReference type="ARBA" id="ARBA00022448"/>
    </source>
</evidence>
<keyword evidence="4" id="KW-0762">Sugar transport</keyword>
<keyword evidence="5 9" id="KW-0812">Transmembrane</keyword>
<feature type="domain" description="Major facilitator superfamily (MFS) profile" evidence="10">
    <location>
        <begin position="1"/>
        <end position="432"/>
    </location>
</feature>
<dbReference type="GO" id="GO:0022857">
    <property type="term" value="F:transmembrane transporter activity"/>
    <property type="evidence" value="ECO:0007669"/>
    <property type="project" value="InterPro"/>
</dbReference>
<dbReference type="InterPro" id="IPR005828">
    <property type="entry name" value="MFS_sugar_transport-like"/>
</dbReference>
<feature type="transmembrane region" description="Helical" evidence="9">
    <location>
        <begin position="276"/>
        <end position="298"/>
    </location>
</feature>
<evidence type="ECO:0000256" key="1">
    <source>
        <dbReference type="ARBA" id="ARBA00004651"/>
    </source>
</evidence>
<evidence type="ECO:0000256" key="6">
    <source>
        <dbReference type="ARBA" id="ARBA00022989"/>
    </source>
</evidence>
<dbReference type="EMBL" id="CAJVCH010546306">
    <property type="protein sequence ID" value="CAG7828152.1"/>
    <property type="molecule type" value="Genomic_DNA"/>
</dbReference>
<evidence type="ECO:0000256" key="8">
    <source>
        <dbReference type="SAM" id="MobiDB-lite"/>
    </source>
</evidence>
<evidence type="ECO:0000256" key="4">
    <source>
        <dbReference type="ARBA" id="ARBA00022597"/>
    </source>
</evidence>
<evidence type="ECO:0000256" key="5">
    <source>
        <dbReference type="ARBA" id="ARBA00022692"/>
    </source>
</evidence>
<proteinExistence type="predicted"/>
<feature type="region of interest" description="Disordered" evidence="8">
    <location>
        <begin position="446"/>
        <end position="478"/>
    </location>
</feature>
<keyword evidence="2" id="KW-0813">Transport</keyword>
<dbReference type="Proteomes" id="UP000708208">
    <property type="component" value="Unassembled WGS sequence"/>
</dbReference>
<evidence type="ECO:0000256" key="3">
    <source>
        <dbReference type="ARBA" id="ARBA00022475"/>
    </source>
</evidence>
<dbReference type="OrthoDB" id="6612291at2759"/>
<gene>
    <name evidence="11" type="ORF">AFUS01_LOCUS38098</name>
</gene>
<evidence type="ECO:0000256" key="7">
    <source>
        <dbReference type="ARBA" id="ARBA00023136"/>
    </source>
</evidence>
<feature type="transmembrane region" description="Helical" evidence="9">
    <location>
        <begin position="409"/>
        <end position="428"/>
    </location>
</feature>
<name>A0A8J2L3L8_9HEXA</name>
<dbReference type="PROSITE" id="PS50850">
    <property type="entry name" value="MFS"/>
    <property type="match status" value="1"/>
</dbReference>
<evidence type="ECO:0000313" key="12">
    <source>
        <dbReference type="Proteomes" id="UP000708208"/>
    </source>
</evidence>
<feature type="transmembrane region" description="Helical" evidence="9">
    <location>
        <begin position="89"/>
        <end position="111"/>
    </location>
</feature>
<protein>
    <recommendedName>
        <fullName evidence="10">Major facilitator superfamily (MFS) profile domain-containing protein</fullName>
    </recommendedName>
</protein>
<evidence type="ECO:0000259" key="10">
    <source>
        <dbReference type="PROSITE" id="PS50850"/>
    </source>
</evidence>